<dbReference type="eggNOG" id="COG0456">
    <property type="taxonomic scope" value="Bacteria"/>
</dbReference>
<evidence type="ECO:0000313" key="5">
    <source>
        <dbReference type="Proteomes" id="UP000005744"/>
    </source>
</evidence>
<keyword evidence="5" id="KW-1185">Reference proteome</keyword>
<dbReference type="InterPro" id="IPR000182">
    <property type="entry name" value="GNAT_dom"/>
</dbReference>
<dbReference type="SUPFAM" id="SSF55729">
    <property type="entry name" value="Acyl-CoA N-acyltransferases (Nat)"/>
    <property type="match status" value="1"/>
</dbReference>
<dbReference type="Gene3D" id="3.40.630.30">
    <property type="match status" value="1"/>
</dbReference>
<feature type="domain" description="N-acetyltransferase" evidence="3">
    <location>
        <begin position="32"/>
        <end position="187"/>
    </location>
</feature>
<proteinExistence type="predicted"/>
<keyword evidence="1 4" id="KW-0808">Transferase</keyword>
<dbReference type="OrthoDB" id="9799601at2"/>
<keyword evidence="2" id="KW-0012">Acyltransferase</keyword>
<dbReference type="Pfam" id="PF00583">
    <property type="entry name" value="Acetyltransf_1"/>
    <property type="match status" value="1"/>
</dbReference>
<dbReference type="InterPro" id="IPR016181">
    <property type="entry name" value="Acyl_CoA_acyltransferase"/>
</dbReference>
<protein>
    <submittedName>
        <fullName evidence="4">Acetyltransferase (GNAT) family protein</fullName>
    </submittedName>
</protein>
<dbReference type="AlphaFoldDB" id="I3CG15"/>
<evidence type="ECO:0000256" key="2">
    <source>
        <dbReference type="ARBA" id="ARBA00023315"/>
    </source>
</evidence>
<gene>
    <name evidence="4" type="ORF">BegalDRAFT_1680</name>
</gene>
<name>I3CG15_9GAMM</name>
<dbReference type="GO" id="GO:0008080">
    <property type="term" value="F:N-acetyltransferase activity"/>
    <property type="evidence" value="ECO:0007669"/>
    <property type="project" value="UniProtKB-ARBA"/>
</dbReference>
<dbReference type="PANTHER" id="PTHR10545">
    <property type="entry name" value="DIAMINE N-ACETYLTRANSFERASE"/>
    <property type="match status" value="1"/>
</dbReference>
<dbReference type="EMBL" id="JH600070">
    <property type="protein sequence ID" value="EIJ42558.1"/>
    <property type="molecule type" value="Genomic_DNA"/>
</dbReference>
<dbReference type="HOGENOM" id="CLU_013985_41_3_6"/>
<reference evidence="4 5" key="1">
    <citation type="submission" date="2011-11" db="EMBL/GenBank/DDBJ databases">
        <title>Improved High-Quality Draft sequence of Beggiatoa alba B18lD.</title>
        <authorList>
            <consortium name="US DOE Joint Genome Institute"/>
            <person name="Lucas S."/>
            <person name="Han J."/>
            <person name="Lapidus A."/>
            <person name="Cheng J.-F."/>
            <person name="Goodwin L."/>
            <person name="Pitluck S."/>
            <person name="Peters L."/>
            <person name="Mikhailova N."/>
            <person name="Held B."/>
            <person name="Detter J.C."/>
            <person name="Han C."/>
            <person name="Tapia R."/>
            <person name="Land M."/>
            <person name="Hauser L."/>
            <person name="Kyrpides N."/>
            <person name="Ivanova N."/>
            <person name="Pagani I."/>
            <person name="Samuel K."/>
            <person name="Teske A."/>
            <person name="Mueller J."/>
            <person name="Woyke T."/>
        </authorList>
    </citation>
    <scope>NUCLEOTIDE SEQUENCE [LARGE SCALE GENOMIC DNA]</scope>
    <source>
        <strain evidence="4 5">B18LD</strain>
    </source>
</reference>
<dbReference type="PANTHER" id="PTHR10545:SF29">
    <property type="entry name" value="GH14572P-RELATED"/>
    <property type="match status" value="1"/>
</dbReference>
<evidence type="ECO:0000313" key="4">
    <source>
        <dbReference type="EMBL" id="EIJ42558.1"/>
    </source>
</evidence>
<dbReference type="PROSITE" id="PS51186">
    <property type="entry name" value="GNAT"/>
    <property type="match status" value="1"/>
</dbReference>
<dbReference type="Proteomes" id="UP000005744">
    <property type="component" value="Unassembled WGS sequence"/>
</dbReference>
<evidence type="ECO:0000256" key="1">
    <source>
        <dbReference type="ARBA" id="ARBA00022679"/>
    </source>
</evidence>
<dbReference type="STRING" id="395493.BegalDRAFT_1680"/>
<dbReference type="InterPro" id="IPR051016">
    <property type="entry name" value="Diverse_Substrate_AcTransf"/>
</dbReference>
<dbReference type="RefSeq" id="WP_002685600.1">
    <property type="nucleotide sequence ID" value="NZ_JH600070.1"/>
</dbReference>
<sequence length="191" mass="21646">MQILDRPTHPIKSALAMVTKPFMNKARPVNTLTIRPAHPNDAPIMHNLLKKLADSLGMGHLFTATVADITRNGFGHCPYYHTLLAEYNEQIIGIVTFMKSYSTFNGQPYLYIDSLYVEDIELGENLHVGQKLIAAVCQKAIEQQYSRVDLHVPDWNPHQALYENLDMQRTGHIPYQITEQAMRTLAESLNG</sequence>
<evidence type="ECO:0000259" key="3">
    <source>
        <dbReference type="PROSITE" id="PS51186"/>
    </source>
</evidence>
<organism evidence="4 5">
    <name type="scientific">Beggiatoa alba B18LD</name>
    <dbReference type="NCBI Taxonomy" id="395493"/>
    <lineage>
        <taxon>Bacteria</taxon>
        <taxon>Pseudomonadati</taxon>
        <taxon>Pseudomonadota</taxon>
        <taxon>Gammaproteobacteria</taxon>
        <taxon>Thiotrichales</taxon>
        <taxon>Thiotrichaceae</taxon>
        <taxon>Beggiatoa</taxon>
    </lineage>
</organism>
<accession>I3CG15</accession>